<name>A0A376MIY8_ECOLX</name>
<dbReference type="GO" id="GO:0005506">
    <property type="term" value="F:iron ion binding"/>
    <property type="evidence" value="ECO:0007669"/>
    <property type="project" value="UniProtKB-UniRule"/>
</dbReference>
<dbReference type="PANTHER" id="PTHR36965:SF1">
    <property type="entry name" value="FE(2+)-TRAFFICKING PROTEIN-RELATED"/>
    <property type="match status" value="1"/>
</dbReference>
<dbReference type="Proteomes" id="UP000254817">
    <property type="component" value="Unassembled WGS sequence"/>
</dbReference>
<evidence type="ECO:0000313" key="7">
    <source>
        <dbReference type="Proteomes" id="UP000254817"/>
    </source>
</evidence>
<evidence type="ECO:0000256" key="2">
    <source>
        <dbReference type="ARBA" id="ARBA00053793"/>
    </source>
</evidence>
<comment type="function">
    <text evidence="2">Could be a mediator in iron transactions between iron acquisition and iron-requiring processes, such as synthesis and/or repair of Fe-S clusters in biosynthetic enzymes. Necessary to maintain high levels of aconitase under oxidative stress.</text>
</comment>
<dbReference type="Gene3D" id="1.10.3880.10">
    <property type="entry name" value="Fe(II) trafficking protein YggX"/>
    <property type="match status" value="1"/>
</dbReference>
<evidence type="ECO:0000256" key="3">
    <source>
        <dbReference type="ARBA" id="ARBA00061679"/>
    </source>
</evidence>
<protein>
    <recommendedName>
        <fullName evidence="4 5">Probable Fe(2+)-trafficking protein</fullName>
    </recommendedName>
</protein>
<accession>A0A376MIY8</accession>
<evidence type="ECO:0000256" key="4">
    <source>
        <dbReference type="ARBA" id="ARBA00070403"/>
    </source>
</evidence>
<comment type="similarity">
    <text evidence="3 5">Belongs to the Fe(2+)-trafficking protein family.</text>
</comment>
<dbReference type="SUPFAM" id="SSF111148">
    <property type="entry name" value="YggX-like"/>
    <property type="match status" value="1"/>
</dbReference>
<evidence type="ECO:0000256" key="5">
    <source>
        <dbReference type="HAMAP-Rule" id="MF_00686"/>
    </source>
</evidence>
<dbReference type="InterPro" id="IPR036766">
    <property type="entry name" value="Fe_traffick_prot_YggX_sf"/>
</dbReference>
<dbReference type="EMBL" id="UGAW01000001">
    <property type="protein sequence ID" value="STG50030.1"/>
    <property type="molecule type" value="Genomic_DNA"/>
</dbReference>
<dbReference type="HAMAP" id="MF_00686">
    <property type="entry name" value="Fe_traffic_YggX"/>
    <property type="match status" value="1"/>
</dbReference>
<reference evidence="6 7" key="1">
    <citation type="submission" date="2018-06" db="EMBL/GenBank/DDBJ databases">
        <authorList>
            <consortium name="Pathogen Informatics"/>
            <person name="Doyle S."/>
        </authorList>
    </citation>
    <scope>NUCLEOTIDE SEQUENCE [LARGE SCALE GENOMIC DNA]</scope>
    <source>
        <strain evidence="6 7">NCTC11112</strain>
    </source>
</reference>
<proteinExistence type="inferred from homology"/>
<dbReference type="InterPro" id="IPR007457">
    <property type="entry name" value="Fe_traffick_prot_YggX"/>
</dbReference>
<evidence type="ECO:0000256" key="1">
    <source>
        <dbReference type="ARBA" id="ARBA00023004"/>
    </source>
</evidence>
<dbReference type="GO" id="GO:0034599">
    <property type="term" value="P:cellular response to oxidative stress"/>
    <property type="evidence" value="ECO:0007669"/>
    <property type="project" value="TreeGrafter"/>
</dbReference>
<evidence type="ECO:0000313" key="6">
    <source>
        <dbReference type="EMBL" id="STG50030.1"/>
    </source>
</evidence>
<sequence>MSRTIFCTFLQREAEGQDFQLYPGELGKRIYNEISKEAWAQWQHKQTMLINEKKLNMMNAEHRKLLEQEMVNSCSRVKRCISRAIRRKIKNKNSAGARLRQLA</sequence>
<dbReference type="FunFam" id="1.10.3880.10:FF:000001">
    <property type="entry name" value="Probable Fe(2+)-trafficking protein"/>
    <property type="match status" value="1"/>
</dbReference>
<organism evidence="6 7">
    <name type="scientific">Escherichia coli</name>
    <dbReference type="NCBI Taxonomy" id="562"/>
    <lineage>
        <taxon>Bacteria</taxon>
        <taxon>Pseudomonadati</taxon>
        <taxon>Pseudomonadota</taxon>
        <taxon>Gammaproteobacteria</taxon>
        <taxon>Enterobacterales</taxon>
        <taxon>Enterobacteriaceae</taxon>
        <taxon>Escherichia</taxon>
    </lineage>
</organism>
<dbReference type="AlphaFoldDB" id="A0A376MIY8"/>
<dbReference type="PANTHER" id="PTHR36965">
    <property type="entry name" value="FE(2+)-TRAFFICKING PROTEIN-RELATED"/>
    <property type="match status" value="1"/>
</dbReference>
<keyword evidence="1 5" id="KW-0408">Iron</keyword>
<gene>
    <name evidence="5 6" type="primary">yggX</name>
    <name evidence="6" type="ORF">NCTC11112_00423</name>
</gene>
<dbReference type="Pfam" id="PF04362">
    <property type="entry name" value="Iron_traffic"/>
    <property type="match status" value="1"/>
</dbReference>
<dbReference type="GO" id="GO:0005829">
    <property type="term" value="C:cytosol"/>
    <property type="evidence" value="ECO:0007669"/>
    <property type="project" value="TreeGrafter"/>
</dbReference>
<dbReference type="NCBIfam" id="NF003817">
    <property type="entry name" value="PRK05408.1"/>
    <property type="match status" value="1"/>
</dbReference>
<comment type="subunit">
    <text evidence="5">Monomer.</text>
</comment>